<dbReference type="EnsemblMetazoa" id="XM_017132299.1">
    <property type="protein sequence ID" value="XP_016987788.1"/>
    <property type="gene ID" value="LOC108050575"/>
</dbReference>
<dbReference type="OrthoDB" id="7940892at2759"/>
<dbReference type="InterPro" id="IPR010512">
    <property type="entry name" value="DUF1091"/>
</dbReference>
<dbReference type="PANTHER" id="PTHR20898:SF0">
    <property type="entry name" value="DAEDALUS ON 3-RELATED"/>
    <property type="match status" value="1"/>
</dbReference>
<gene>
    <name evidence="4" type="primary">LOC108050575</name>
    <name evidence="2" type="synonym">108050575</name>
</gene>
<feature type="chain" id="PRO_5027767948" evidence="1">
    <location>
        <begin position="17"/>
        <end position="182"/>
    </location>
</feature>
<evidence type="ECO:0000313" key="2">
    <source>
        <dbReference type="EnsemblMetazoa" id="XP_016987788.1"/>
    </source>
</evidence>
<dbReference type="GeneID" id="108050575"/>
<name>A0A6P4FK13_DRORH</name>
<evidence type="ECO:0000313" key="3">
    <source>
        <dbReference type="Proteomes" id="UP001652680"/>
    </source>
</evidence>
<dbReference type="SMART" id="SM00697">
    <property type="entry name" value="DM8"/>
    <property type="match status" value="1"/>
</dbReference>
<reference evidence="2" key="3">
    <citation type="submission" date="2025-05" db="UniProtKB">
        <authorList>
            <consortium name="EnsemblMetazoa"/>
        </authorList>
    </citation>
    <scope>IDENTIFICATION</scope>
</reference>
<protein>
    <submittedName>
        <fullName evidence="4">Uncharacterized protein LOC108050575</fullName>
    </submittedName>
</protein>
<dbReference type="RefSeq" id="XP_016987788.1">
    <property type="nucleotide sequence ID" value="XM_017132299.1"/>
</dbReference>
<dbReference type="PANTHER" id="PTHR20898">
    <property type="entry name" value="DAEDALUS ON 3-RELATED-RELATED"/>
    <property type="match status" value="1"/>
</dbReference>
<proteinExistence type="predicted"/>
<reference evidence="3" key="1">
    <citation type="journal article" date="2021" name="Elife">
        <title>Highly contiguous assemblies of 101 drosophilid genomes.</title>
        <authorList>
            <person name="Kim B.Y."/>
            <person name="Wang J.R."/>
            <person name="Miller D.E."/>
            <person name="Barmina O."/>
            <person name="Delaney E."/>
            <person name="Thompson A."/>
            <person name="Comeault A.A."/>
            <person name="Peede D."/>
            <person name="D'Agostino E.R."/>
            <person name="Pelaez J."/>
            <person name="Aguilar J.M."/>
            <person name="Haji D."/>
            <person name="Matsunaga T."/>
            <person name="Armstrong E.E."/>
            <person name="Zych M."/>
            <person name="Ogawa Y."/>
            <person name="Stamenkovic-Radak M."/>
            <person name="Jelic M."/>
            <person name="Veselinovic M.S."/>
            <person name="Tanaskovic M."/>
            <person name="Eric P."/>
            <person name="Gao J.J."/>
            <person name="Katoh T.K."/>
            <person name="Toda M.J."/>
            <person name="Watabe H."/>
            <person name="Watada M."/>
            <person name="Davis J.S."/>
            <person name="Moyle L.C."/>
            <person name="Manoli G."/>
            <person name="Bertolini E."/>
            <person name="Kostal V."/>
            <person name="Hawley R.S."/>
            <person name="Takahashi A."/>
            <person name="Jones C.D."/>
            <person name="Price D.K."/>
            <person name="Whiteman N."/>
            <person name="Kopp A."/>
            <person name="Matute D.R."/>
            <person name="Petrov D.A."/>
        </authorList>
    </citation>
    <scope>NUCLEOTIDE SEQUENCE [LARGE SCALE GENOMIC DNA]</scope>
</reference>
<keyword evidence="1" id="KW-0732">Signal</keyword>
<accession>A0A6P4FK13</accession>
<evidence type="ECO:0000313" key="4">
    <source>
        <dbReference type="RefSeq" id="XP_016987788.1"/>
    </source>
</evidence>
<dbReference type="AlphaFoldDB" id="A0A6P4FK13"/>
<organism evidence="4">
    <name type="scientific">Drosophila rhopaloa</name>
    <name type="common">Fruit fly</name>
    <dbReference type="NCBI Taxonomy" id="1041015"/>
    <lineage>
        <taxon>Eukaryota</taxon>
        <taxon>Metazoa</taxon>
        <taxon>Ecdysozoa</taxon>
        <taxon>Arthropoda</taxon>
        <taxon>Hexapoda</taxon>
        <taxon>Insecta</taxon>
        <taxon>Pterygota</taxon>
        <taxon>Neoptera</taxon>
        <taxon>Endopterygota</taxon>
        <taxon>Diptera</taxon>
        <taxon>Brachycera</taxon>
        <taxon>Muscomorpha</taxon>
        <taxon>Ephydroidea</taxon>
        <taxon>Drosophilidae</taxon>
        <taxon>Drosophila</taxon>
        <taxon>Sophophora</taxon>
    </lineage>
</organism>
<keyword evidence="3" id="KW-1185">Reference proteome</keyword>
<dbReference type="Proteomes" id="UP001652680">
    <property type="component" value="Unassembled WGS sequence"/>
</dbReference>
<feature type="signal peptide" evidence="1">
    <location>
        <begin position="1"/>
        <end position="16"/>
    </location>
</feature>
<evidence type="ECO:0000256" key="1">
    <source>
        <dbReference type="SAM" id="SignalP"/>
    </source>
</evidence>
<sequence>MRALLIIPALCGVLLTYNTGLNNAVVFKFTNVICESYNTSWFVFHNCRLKAVSRNKVLLNINGTVLHPAYDITLHAQMFKRANGYKPWLFDLKFDGCQYMRHRSIPFANLVFGLFKEFSNFNHTCPYMGSQIVKDFYLRYKLLRLPFPTGDYMLTVRWFFDQKMQFDTNVSFMFVEDILRNN</sequence>
<dbReference type="Pfam" id="PF06477">
    <property type="entry name" value="DUF1091"/>
    <property type="match status" value="1"/>
</dbReference>
<reference evidence="4" key="2">
    <citation type="submission" date="2025-04" db="UniProtKB">
        <authorList>
            <consortium name="RefSeq"/>
        </authorList>
    </citation>
    <scope>IDENTIFICATION</scope>
</reference>